<dbReference type="EMBL" id="CR382136">
    <property type="protein sequence ID" value="CAG86557.2"/>
    <property type="molecule type" value="Genomic_DNA"/>
</dbReference>
<proteinExistence type="predicted"/>
<organism evidence="1 2">
    <name type="scientific">Debaryomyces hansenii (strain ATCC 36239 / CBS 767 / BCRC 21394 / JCM 1990 / NBRC 0083 / IGC 2968)</name>
    <name type="common">Yeast</name>
    <name type="synonym">Torulaspora hansenii</name>
    <dbReference type="NCBI Taxonomy" id="284592"/>
    <lineage>
        <taxon>Eukaryota</taxon>
        <taxon>Fungi</taxon>
        <taxon>Dikarya</taxon>
        <taxon>Ascomycota</taxon>
        <taxon>Saccharomycotina</taxon>
        <taxon>Pichiomycetes</taxon>
        <taxon>Debaryomycetaceae</taxon>
        <taxon>Debaryomyces</taxon>
    </lineage>
</organism>
<dbReference type="KEGG" id="dha:DEHA2D00110g"/>
<name>Q6BTJ5_DEBHA</name>
<keyword evidence="2" id="KW-1185">Reference proteome</keyword>
<dbReference type="AlphaFoldDB" id="Q6BTJ5"/>
<dbReference type="InParanoid" id="Q6BTJ5"/>
<dbReference type="RefSeq" id="XP_458474.2">
    <property type="nucleotide sequence ID" value="XM_458474.1"/>
</dbReference>
<accession>Q6BTJ5</accession>
<gene>
    <name evidence="1" type="ordered locus">DEHA2D00110g</name>
</gene>
<sequence length="152" mass="16696">MSYQNLRLYFNVVSKCIDYCNVILALPSHSSGGRSLTTFILQSNFGLLGGYVNMVAAQEATYYIIGHSKKRCKGAINWEMDLSASGECENTGSSGGDTAKIWNNGGAQFLQLNTWQRHDFRKDSVCNYAIPNNGRGVCSEDGVLSYEDIGTK</sequence>
<dbReference type="GeneID" id="2900904"/>
<evidence type="ECO:0000313" key="1">
    <source>
        <dbReference type="EMBL" id="CAG86557.2"/>
    </source>
</evidence>
<protein>
    <submittedName>
        <fullName evidence="1">DEHA2D00110p</fullName>
    </submittedName>
</protein>
<reference evidence="1 2" key="1">
    <citation type="journal article" date="2004" name="Nature">
        <title>Genome evolution in yeasts.</title>
        <authorList>
            <consortium name="Genolevures"/>
            <person name="Dujon B."/>
            <person name="Sherman D."/>
            <person name="Fischer G."/>
            <person name="Durrens P."/>
            <person name="Casaregola S."/>
            <person name="Lafontaine I."/>
            <person name="de Montigny J."/>
            <person name="Marck C."/>
            <person name="Neuveglise C."/>
            <person name="Talla E."/>
            <person name="Goffard N."/>
            <person name="Frangeul L."/>
            <person name="Aigle M."/>
            <person name="Anthouard V."/>
            <person name="Babour A."/>
            <person name="Barbe V."/>
            <person name="Barnay S."/>
            <person name="Blanchin S."/>
            <person name="Beckerich J.M."/>
            <person name="Beyne E."/>
            <person name="Bleykasten C."/>
            <person name="Boisrame A."/>
            <person name="Boyer J."/>
            <person name="Cattolico L."/>
            <person name="Confanioleri F."/>
            <person name="de Daruvar A."/>
            <person name="Despons L."/>
            <person name="Fabre E."/>
            <person name="Fairhead C."/>
            <person name="Ferry-Dumazet H."/>
            <person name="Groppi A."/>
            <person name="Hantraye F."/>
            <person name="Hennequin C."/>
            <person name="Jauniaux N."/>
            <person name="Joyet P."/>
            <person name="Kachouri R."/>
            <person name="Kerrest A."/>
            <person name="Koszul R."/>
            <person name="Lemaire M."/>
            <person name="Lesur I."/>
            <person name="Ma L."/>
            <person name="Muller H."/>
            <person name="Nicaud J.M."/>
            <person name="Nikolski M."/>
            <person name="Oztas S."/>
            <person name="Ozier-Kalogeropoulos O."/>
            <person name="Pellenz S."/>
            <person name="Potier S."/>
            <person name="Richard G.F."/>
            <person name="Straub M.L."/>
            <person name="Suleau A."/>
            <person name="Swennene D."/>
            <person name="Tekaia F."/>
            <person name="Wesolowski-Louvel M."/>
            <person name="Westhof E."/>
            <person name="Wirth B."/>
            <person name="Zeniou-Meyer M."/>
            <person name="Zivanovic I."/>
            <person name="Bolotin-Fukuhara M."/>
            <person name="Thierry A."/>
            <person name="Bouchier C."/>
            <person name="Caudron B."/>
            <person name="Scarpelli C."/>
            <person name="Gaillardin C."/>
            <person name="Weissenbach J."/>
            <person name="Wincker P."/>
            <person name="Souciet J.L."/>
        </authorList>
    </citation>
    <scope>NUCLEOTIDE SEQUENCE [LARGE SCALE GENOMIC DNA]</scope>
    <source>
        <strain evidence="2">ATCC 36239 / CBS 767 / BCRC 21394 / JCM 1990 / NBRC 0083 / IGC 2968</strain>
    </source>
</reference>
<dbReference type="Proteomes" id="UP000000599">
    <property type="component" value="Chromosome D"/>
</dbReference>
<dbReference type="VEuPathDB" id="FungiDB:DEHA2D00110g"/>
<dbReference type="HOGENOM" id="CLU_1722315_0_0_1"/>
<evidence type="ECO:0000313" key="2">
    <source>
        <dbReference type="Proteomes" id="UP000000599"/>
    </source>
</evidence>